<protein>
    <submittedName>
        <fullName evidence="1">Uncharacterized protein</fullName>
    </submittedName>
</protein>
<dbReference type="EMBL" id="JAHRHJ020000008">
    <property type="protein sequence ID" value="KAH9303652.1"/>
    <property type="molecule type" value="Genomic_DNA"/>
</dbReference>
<dbReference type="AlphaFoldDB" id="A0AA38CT51"/>
<evidence type="ECO:0000313" key="2">
    <source>
        <dbReference type="Proteomes" id="UP000824469"/>
    </source>
</evidence>
<dbReference type="Proteomes" id="UP000824469">
    <property type="component" value="Unassembled WGS sequence"/>
</dbReference>
<comment type="caution">
    <text evidence="1">The sequence shown here is derived from an EMBL/GenBank/DDBJ whole genome shotgun (WGS) entry which is preliminary data.</text>
</comment>
<feature type="non-terminal residue" evidence="1">
    <location>
        <position position="1"/>
    </location>
</feature>
<name>A0AA38CT51_TAXCH</name>
<sequence length="51" mass="5353">DAILWVVDEGMVETAGVMEVADVAFKANMEPKYDTTGDKMGEFTAVGGGAK</sequence>
<evidence type="ECO:0000313" key="1">
    <source>
        <dbReference type="EMBL" id="KAH9303652.1"/>
    </source>
</evidence>
<accession>A0AA38CT51</accession>
<feature type="non-terminal residue" evidence="1">
    <location>
        <position position="51"/>
    </location>
</feature>
<reference evidence="1 2" key="1">
    <citation type="journal article" date="2021" name="Nat. Plants">
        <title>The Taxus genome provides insights into paclitaxel biosynthesis.</title>
        <authorList>
            <person name="Xiong X."/>
            <person name="Gou J."/>
            <person name="Liao Q."/>
            <person name="Li Y."/>
            <person name="Zhou Q."/>
            <person name="Bi G."/>
            <person name="Li C."/>
            <person name="Du R."/>
            <person name="Wang X."/>
            <person name="Sun T."/>
            <person name="Guo L."/>
            <person name="Liang H."/>
            <person name="Lu P."/>
            <person name="Wu Y."/>
            <person name="Zhang Z."/>
            <person name="Ro D.K."/>
            <person name="Shang Y."/>
            <person name="Huang S."/>
            <person name="Yan J."/>
        </authorList>
    </citation>
    <scope>NUCLEOTIDE SEQUENCE [LARGE SCALE GENOMIC DNA]</scope>
    <source>
        <strain evidence="1">Ta-2019</strain>
    </source>
</reference>
<organism evidence="1 2">
    <name type="scientific">Taxus chinensis</name>
    <name type="common">Chinese yew</name>
    <name type="synonym">Taxus wallichiana var. chinensis</name>
    <dbReference type="NCBI Taxonomy" id="29808"/>
    <lineage>
        <taxon>Eukaryota</taxon>
        <taxon>Viridiplantae</taxon>
        <taxon>Streptophyta</taxon>
        <taxon>Embryophyta</taxon>
        <taxon>Tracheophyta</taxon>
        <taxon>Spermatophyta</taxon>
        <taxon>Pinopsida</taxon>
        <taxon>Pinidae</taxon>
        <taxon>Conifers II</taxon>
        <taxon>Cupressales</taxon>
        <taxon>Taxaceae</taxon>
        <taxon>Taxus</taxon>
    </lineage>
</organism>
<keyword evidence="2" id="KW-1185">Reference proteome</keyword>
<proteinExistence type="predicted"/>
<gene>
    <name evidence="1" type="ORF">KI387_008056</name>
</gene>